<feature type="compositionally biased region" description="Basic and acidic residues" evidence="1">
    <location>
        <begin position="98"/>
        <end position="113"/>
    </location>
</feature>
<dbReference type="Proteomes" id="UP000629468">
    <property type="component" value="Unassembled WGS sequence"/>
</dbReference>
<evidence type="ECO:0000313" key="3">
    <source>
        <dbReference type="Proteomes" id="UP000629468"/>
    </source>
</evidence>
<feature type="compositionally biased region" description="Polar residues" evidence="1">
    <location>
        <begin position="462"/>
        <end position="487"/>
    </location>
</feature>
<sequence length="1066" mass="117649">MSAVASQEVLTPILLRSTTPAPSEKVMKYLQGMTREGDEPDNRPPRSVLDSEEYRSNMSAVRSPPHSPRSVGNRSGHMSFRNGDIDEEDADSNFQEGRTSEIDVDLEHRREPGPDDLPGPKYASYDSGPSFGNFGPLPTDDGSQPGNPYGFNSWNPHLSDIMGSPNGQTANTAANIPLPPSEFVASPRAPSARMDGQSTRARSQAPMSPKPSERAMSPKSTTRSNSKGLDEDRPLSPMSVKSKATARTRGTEKGTTVYPPLPESRYGEGESNWDIGSPRSRAFSKAPSISPSDSPSNFKPPKSVSNGVSRPPVISSPVTNHQSRPFSPYRHGPTHADLFSAAARSRSLVIPEVDEPASSEGRKTPVAVQSQISKAPSQTNGKAPSQAPTKVLSPAPSQAPSRVPSQAPSQAPSRTPSQAPSQAPSRTPSHAPSYVSSHAPSHAPSQTPVQQLSALPSKAPTRISTKTQSQISGAPVQQPSMLSSNHSNHYEKSKGRARSPTPEGLDPEEARIVAEALGGLTPRTSYYADKPLEPEVTDHYHDTELCVLLHQEADETLHELVRKALRKAIRQRVKRLGMKSDVESIKQFRKSYHDHNPSVHLLNDHLSSEEPPKWAVDLKNEISIMHQHLQNINENLRPQDQSFQDSRFEGDEYTRTPVTQTVNIQTQRTDDLVDSMYQNHVEHDDDNSTDMHRPQAHDVLSQSQDFTLGRDDSPGSLVLEKELYKLRQKPASQSGRSHRTWEVTRDDDCAEFDDDEGVSPSGLPTIPDTNGDAFADGDRSQSPPLPPIPSEDHEGDDLAVGQAQHRGDVSDDNGQHQVPPWQKIHQRLLNWAMIWPTTEFDLALNSTSRGSQVDEVALSIWATQTYKRYVRARLTEGSSGVDRLFVPPTVADVINNAVFNGRHGEACGMLKDLWTPFGLEGMPRLIIVLAKHRSEANHWVVHRFSLPEGKLATYDTYQDRTLPDGRPLGWWFAIRIAWPNAPYPSPESLVQKMIRLHRPMQLNIDNSVAAAGIWRNLLMGSRAERSLDLERLRDLINTEVKNLRQRKQLGKLSVSAPRLTWDEMGG</sequence>
<evidence type="ECO:0000313" key="2">
    <source>
        <dbReference type="EMBL" id="KAF7782194.1"/>
    </source>
</evidence>
<evidence type="ECO:0000256" key="1">
    <source>
        <dbReference type="SAM" id="MobiDB-lite"/>
    </source>
</evidence>
<feature type="compositionally biased region" description="Polar residues" evidence="1">
    <location>
        <begin position="395"/>
        <end position="454"/>
    </location>
</feature>
<feature type="compositionally biased region" description="Polar residues" evidence="1">
    <location>
        <begin position="316"/>
        <end position="325"/>
    </location>
</feature>
<feature type="compositionally biased region" description="Acidic residues" evidence="1">
    <location>
        <begin position="748"/>
        <end position="757"/>
    </location>
</feature>
<feature type="region of interest" description="Disordered" evidence="1">
    <location>
        <begin position="1"/>
        <end position="506"/>
    </location>
</feature>
<feature type="compositionally biased region" description="Polar residues" evidence="1">
    <location>
        <begin position="165"/>
        <end position="174"/>
    </location>
</feature>
<proteinExistence type="predicted"/>
<comment type="caution">
    <text evidence="2">The sequence shown here is derived from an EMBL/GenBank/DDBJ whole genome shotgun (WGS) entry which is preliminary data.</text>
</comment>
<feature type="compositionally biased region" description="Basic and acidic residues" evidence="1">
    <location>
        <begin position="35"/>
        <end position="44"/>
    </location>
</feature>
<feature type="compositionally biased region" description="Polar residues" evidence="1">
    <location>
        <begin position="367"/>
        <end position="388"/>
    </location>
</feature>
<dbReference type="EMBL" id="JABXXO010000003">
    <property type="protein sequence ID" value="KAF7782194.1"/>
    <property type="molecule type" value="Genomic_DNA"/>
</dbReference>
<feature type="compositionally biased region" description="Polar residues" evidence="1">
    <location>
        <begin position="196"/>
        <end position="206"/>
    </location>
</feature>
<feature type="compositionally biased region" description="Polar residues" evidence="1">
    <location>
        <begin position="287"/>
        <end position="308"/>
    </location>
</feature>
<reference evidence="2 3" key="1">
    <citation type="journal article" name="Sci. Rep.">
        <title>Telomere-to-telomere assembled and centromere annotated genomes of the two main subspecies of the button mushroom Agaricus bisporus reveal especially polymorphic chromosome ends.</title>
        <authorList>
            <person name="Sonnenberg A.S.M."/>
            <person name="Sedaghat-Telgerd N."/>
            <person name="Lavrijssen B."/>
            <person name="Ohm R.A."/>
            <person name="Hendrickx P.M."/>
            <person name="Scholtmeijer K."/>
            <person name="Baars J.J.P."/>
            <person name="van Peer A."/>
        </authorList>
    </citation>
    <scope>NUCLEOTIDE SEQUENCE [LARGE SCALE GENOMIC DNA]</scope>
    <source>
        <strain evidence="2 3">H119_p4</strain>
    </source>
</reference>
<organism evidence="2 3">
    <name type="scientific">Agaricus bisporus var. burnettii</name>
    <dbReference type="NCBI Taxonomy" id="192524"/>
    <lineage>
        <taxon>Eukaryota</taxon>
        <taxon>Fungi</taxon>
        <taxon>Dikarya</taxon>
        <taxon>Basidiomycota</taxon>
        <taxon>Agaricomycotina</taxon>
        <taxon>Agaricomycetes</taxon>
        <taxon>Agaricomycetidae</taxon>
        <taxon>Agaricales</taxon>
        <taxon>Agaricineae</taxon>
        <taxon>Agaricaceae</taxon>
        <taxon>Agaricus</taxon>
    </lineage>
</organism>
<feature type="compositionally biased region" description="Polar residues" evidence="1">
    <location>
        <begin position="218"/>
        <end position="227"/>
    </location>
</feature>
<dbReference type="AlphaFoldDB" id="A0A8H7F7J3"/>
<feature type="region of interest" description="Disordered" evidence="1">
    <location>
        <begin position="727"/>
        <end position="818"/>
    </location>
</feature>
<feature type="compositionally biased region" description="Polar residues" evidence="1">
    <location>
        <begin position="141"/>
        <end position="156"/>
    </location>
</feature>
<name>A0A8H7F7J3_AGABI</name>
<accession>A0A8H7F7J3</accession>
<protein>
    <submittedName>
        <fullName evidence="2">Uncharacterized protein</fullName>
    </submittedName>
</protein>
<gene>
    <name evidence="2" type="ORF">Agabi119p4_1570</name>
</gene>